<evidence type="ECO:0000256" key="8">
    <source>
        <dbReference type="PIRSR" id="PIRSR614732-1"/>
    </source>
</evidence>
<dbReference type="Gene3D" id="3.20.20.70">
    <property type="entry name" value="Aldolase class I"/>
    <property type="match status" value="1"/>
</dbReference>
<feature type="binding site" evidence="9">
    <location>
        <position position="211"/>
    </location>
    <ligand>
        <name>substrate</name>
    </ligand>
</feature>
<dbReference type="FunCoup" id="A0A1X2HFF0">
    <property type="interactions" value="977"/>
</dbReference>
<keyword evidence="6 10" id="KW-0665">Pyrimidine biosynthesis</keyword>
<dbReference type="UniPathway" id="UPA00070">
    <property type="reaction ID" value="UER00120"/>
</dbReference>
<dbReference type="InterPro" id="IPR014732">
    <property type="entry name" value="OMPdecase"/>
</dbReference>
<evidence type="ECO:0000256" key="5">
    <source>
        <dbReference type="ARBA" id="ARBA00022793"/>
    </source>
</evidence>
<evidence type="ECO:0000256" key="1">
    <source>
        <dbReference type="ARBA" id="ARBA00004861"/>
    </source>
</evidence>
<name>A0A1X2HFF0_SYNRA</name>
<dbReference type="FunFam" id="3.20.20.70:FF:000114">
    <property type="entry name" value="Decarboxylase,orotidine phosphate"/>
    <property type="match status" value="1"/>
</dbReference>
<evidence type="ECO:0000256" key="3">
    <source>
        <dbReference type="ARBA" id="ARBA00012321"/>
    </source>
</evidence>
<dbReference type="OrthoDB" id="10263753at2759"/>
<evidence type="ECO:0000256" key="9">
    <source>
        <dbReference type="PIRSR" id="PIRSR614732-2"/>
    </source>
</evidence>
<organism evidence="12 13">
    <name type="scientific">Syncephalastrum racemosum</name>
    <name type="common">Filamentous fungus</name>
    <dbReference type="NCBI Taxonomy" id="13706"/>
    <lineage>
        <taxon>Eukaryota</taxon>
        <taxon>Fungi</taxon>
        <taxon>Fungi incertae sedis</taxon>
        <taxon>Mucoromycota</taxon>
        <taxon>Mucoromycotina</taxon>
        <taxon>Mucoromycetes</taxon>
        <taxon>Mucorales</taxon>
        <taxon>Syncephalastraceae</taxon>
        <taxon>Syncephalastrum</taxon>
    </lineage>
</organism>
<dbReference type="CDD" id="cd04725">
    <property type="entry name" value="OMP_decarboxylase_like"/>
    <property type="match status" value="1"/>
</dbReference>
<feature type="binding site" evidence="9">
    <location>
        <position position="38"/>
    </location>
    <ligand>
        <name>substrate</name>
    </ligand>
</feature>
<comment type="catalytic activity">
    <reaction evidence="10">
        <text>orotidine 5'-phosphate + H(+) = UMP + CO2</text>
        <dbReference type="Rhea" id="RHEA:11596"/>
        <dbReference type="ChEBI" id="CHEBI:15378"/>
        <dbReference type="ChEBI" id="CHEBI:16526"/>
        <dbReference type="ChEBI" id="CHEBI:57538"/>
        <dbReference type="ChEBI" id="CHEBI:57865"/>
        <dbReference type="EC" id="4.1.1.23"/>
    </reaction>
</comment>
<keyword evidence="13" id="KW-1185">Reference proteome</keyword>
<comment type="caution">
    <text evidence="12">The sequence shown here is derived from an EMBL/GenBank/DDBJ whole genome shotgun (WGS) entry which is preliminary data.</text>
</comment>
<dbReference type="InterPro" id="IPR018089">
    <property type="entry name" value="OMPdecase_AS"/>
</dbReference>
<keyword evidence="5 10" id="KW-0210">Decarboxylase</keyword>
<dbReference type="InterPro" id="IPR013785">
    <property type="entry name" value="Aldolase_TIM"/>
</dbReference>
<feature type="binding site" evidence="9">
    <location>
        <position position="231"/>
    </location>
    <ligand>
        <name>substrate</name>
    </ligand>
</feature>
<dbReference type="PROSITE" id="PS00156">
    <property type="entry name" value="OMPDECASE"/>
    <property type="match status" value="1"/>
</dbReference>
<dbReference type="InParanoid" id="A0A1X2HFF0"/>
<dbReference type="SMART" id="SM00934">
    <property type="entry name" value="OMPdecase"/>
    <property type="match status" value="1"/>
</dbReference>
<evidence type="ECO:0000313" key="13">
    <source>
        <dbReference type="Proteomes" id="UP000242180"/>
    </source>
</evidence>
<reference evidence="12 13" key="1">
    <citation type="submission" date="2016-07" db="EMBL/GenBank/DDBJ databases">
        <title>Pervasive Adenine N6-methylation of Active Genes in Fungi.</title>
        <authorList>
            <consortium name="DOE Joint Genome Institute"/>
            <person name="Mondo S.J."/>
            <person name="Dannebaum R.O."/>
            <person name="Kuo R.C."/>
            <person name="Labutti K."/>
            <person name="Haridas S."/>
            <person name="Kuo A."/>
            <person name="Salamov A."/>
            <person name="Ahrendt S.R."/>
            <person name="Lipzen A."/>
            <person name="Sullivan W."/>
            <person name="Andreopoulos W.B."/>
            <person name="Clum A."/>
            <person name="Lindquist E."/>
            <person name="Daum C."/>
            <person name="Ramamoorthy G.K."/>
            <person name="Gryganskyi A."/>
            <person name="Culley D."/>
            <person name="Magnuson J.K."/>
            <person name="James T.Y."/>
            <person name="O'Malley M.A."/>
            <person name="Stajich J.E."/>
            <person name="Spatafora J.W."/>
            <person name="Visel A."/>
            <person name="Grigoriev I.V."/>
        </authorList>
    </citation>
    <scope>NUCLEOTIDE SEQUENCE [LARGE SCALE GENOMIC DNA]</scope>
    <source>
        <strain evidence="12 13">NRRL 2496</strain>
    </source>
</reference>
<evidence type="ECO:0000256" key="10">
    <source>
        <dbReference type="RuleBase" id="RU000512"/>
    </source>
</evidence>
<proteinExistence type="inferred from homology"/>
<dbReference type="GO" id="GO:0004590">
    <property type="term" value="F:orotidine-5'-phosphate decarboxylase activity"/>
    <property type="evidence" value="ECO:0007669"/>
    <property type="project" value="UniProtKB-EC"/>
</dbReference>
<dbReference type="OMA" id="CLIKTHI"/>
<dbReference type="PANTHER" id="PTHR19278">
    <property type="entry name" value="OROTATE PHOSPHORIBOSYLTRANSFERASE"/>
    <property type="match status" value="1"/>
</dbReference>
<evidence type="ECO:0000256" key="4">
    <source>
        <dbReference type="ARBA" id="ARBA00021923"/>
    </source>
</evidence>
<dbReference type="InterPro" id="IPR011060">
    <property type="entry name" value="RibuloseP-bd_barrel"/>
</dbReference>
<protein>
    <recommendedName>
        <fullName evidence="4 10">Orotidine 5'-phosphate decarboxylase</fullName>
        <ecNumber evidence="3 10">4.1.1.23</ecNumber>
    </recommendedName>
</protein>
<feature type="domain" description="Orotidine 5'-phosphate decarboxylase" evidence="11">
    <location>
        <begin position="32"/>
        <end position="247"/>
    </location>
</feature>
<comment type="pathway">
    <text evidence="1 10">Pyrimidine metabolism; UMP biosynthesis via de novo pathway; UMP from orotate: step 2/2.</text>
</comment>
<dbReference type="Pfam" id="PF00215">
    <property type="entry name" value="OMPdecase"/>
    <property type="match status" value="1"/>
</dbReference>
<dbReference type="Proteomes" id="UP000242180">
    <property type="component" value="Unassembled WGS sequence"/>
</dbReference>
<dbReference type="GO" id="GO:0044205">
    <property type="term" value="P:'de novo' UMP biosynthetic process"/>
    <property type="evidence" value="ECO:0007669"/>
    <property type="project" value="UniProtKB-UniPathway"/>
</dbReference>
<evidence type="ECO:0000256" key="6">
    <source>
        <dbReference type="ARBA" id="ARBA00022975"/>
    </source>
</evidence>
<keyword evidence="7 10" id="KW-0456">Lyase</keyword>
<dbReference type="EMBL" id="MCGN01000004">
    <property type="protein sequence ID" value="ORY97647.1"/>
    <property type="molecule type" value="Genomic_DNA"/>
</dbReference>
<dbReference type="GO" id="GO:0006207">
    <property type="term" value="P:'de novo' pyrimidine nucleobase biosynthetic process"/>
    <property type="evidence" value="ECO:0007669"/>
    <property type="project" value="InterPro"/>
</dbReference>
<evidence type="ECO:0000313" key="12">
    <source>
        <dbReference type="EMBL" id="ORY97647.1"/>
    </source>
</evidence>
<feature type="binding site" evidence="9">
    <location>
        <position position="151"/>
    </location>
    <ligand>
        <name>substrate</name>
    </ligand>
</feature>
<dbReference type="NCBIfam" id="TIGR01740">
    <property type="entry name" value="pyrF"/>
    <property type="match status" value="1"/>
</dbReference>
<dbReference type="AlphaFoldDB" id="A0A1X2HFF0"/>
<feature type="active site" description="For OMPdecase activity" evidence="8">
    <location>
        <position position="91"/>
    </location>
</feature>
<evidence type="ECO:0000256" key="7">
    <source>
        <dbReference type="ARBA" id="ARBA00023239"/>
    </source>
</evidence>
<dbReference type="STRING" id="13706.A0A1X2HFF0"/>
<feature type="active site" description="For OMPdecase activity" evidence="8">
    <location>
        <position position="96"/>
    </location>
</feature>
<dbReference type="GO" id="GO:0004588">
    <property type="term" value="F:orotate phosphoribosyltransferase activity"/>
    <property type="evidence" value="ECO:0007669"/>
    <property type="project" value="TreeGrafter"/>
</dbReference>
<evidence type="ECO:0000259" key="11">
    <source>
        <dbReference type="SMART" id="SM00934"/>
    </source>
</evidence>
<comment type="similarity">
    <text evidence="2 10">Belongs to the OMP decarboxylase family.</text>
</comment>
<dbReference type="EC" id="4.1.1.23" evidence="3 10"/>
<evidence type="ECO:0000256" key="2">
    <source>
        <dbReference type="ARBA" id="ARBA00011018"/>
    </source>
</evidence>
<dbReference type="InterPro" id="IPR001754">
    <property type="entry name" value="OMPdeCOase_dom"/>
</dbReference>
<feature type="active site" description="For OMPdecase activity" evidence="8">
    <location>
        <position position="93"/>
    </location>
</feature>
<dbReference type="PANTHER" id="PTHR19278:SF9">
    <property type="entry name" value="URIDINE 5'-MONOPHOSPHATE SYNTHASE"/>
    <property type="match status" value="1"/>
</dbReference>
<feature type="binding site" evidence="9">
    <location>
        <position position="232"/>
    </location>
    <ligand>
        <name>substrate</name>
    </ligand>
</feature>
<feature type="binding site" evidence="9">
    <location>
        <position position="60"/>
    </location>
    <ligand>
        <name>substrate</name>
    </ligand>
</feature>
<sequence length="262" mass="29241">MNTYKSYADRAAQHPNACAKALFELMERKKTNLSIAADVTTKKELLAIADATGPYICVLKTHIDIVDDFDQELVDQLCELSKRHDFLIFEDRKFADIGNTVKHQYGKGIYKIASWSHITNAHTVPGESIIHGLREVGLPLGRGLLLLAEMSSKGALTQGTYTSESVAMARRNKDFVFGFIAQHKMNEHDDEDFVVMAPGVGLDVKGDALGQQYRTPHQVIVESGCDVIIVGRGIYGNPDQIETQAKRYRDAGWNAYLERVRQ</sequence>
<dbReference type="SUPFAM" id="SSF51366">
    <property type="entry name" value="Ribulose-phoshate binding barrel"/>
    <property type="match status" value="1"/>
</dbReference>
<accession>A0A1X2HFF0</accession>
<gene>
    <name evidence="12" type="ORF">BCR43DRAFT_523782</name>
</gene>